<evidence type="ECO:0000313" key="2">
    <source>
        <dbReference type="EMBL" id="KAG5168506.1"/>
    </source>
</evidence>
<sequence length="180" mass="20326">MPGSQVCIFKNGLGSRISNHINFFLLKSRSVNDLQPPSQVVHPTLKRLGVQHGCHQPALQPNLAKVRYTEVLDLSPVYKHLFTESSPYTLIRRPSVRNLVCLHIFWGSDLQVSGFQVEFLPAIDQVLMRPDYTFRPQLAHHDSLLLGNFVKNPGTDMTANIDSRYLCIRCSRTASSTILL</sequence>
<gene>
    <name evidence="1" type="ORF">JR316_007067</name>
    <name evidence="2" type="ORF">JR316_007106</name>
</gene>
<evidence type="ECO:0000313" key="1">
    <source>
        <dbReference type="EMBL" id="KAG5168467.1"/>
    </source>
</evidence>
<dbReference type="AlphaFoldDB" id="A0A8H7XVL4"/>
<protein>
    <submittedName>
        <fullName evidence="2">Uncharacterized protein</fullName>
    </submittedName>
</protein>
<reference evidence="2" key="1">
    <citation type="submission" date="2021-02" db="EMBL/GenBank/DDBJ databases">
        <title>Psilocybe cubensis genome.</title>
        <authorList>
            <person name="Mckernan K.J."/>
            <person name="Crawford S."/>
            <person name="Trippe A."/>
            <person name="Kane L.T."/>
            <person name="Mclaughlin S."/>
        </authorList>
    </citation>
    <scope>NUCLEOTIDE SEQUENCE [LARGE SCALE GENOMIC DNA]</scope>
    <source>
        <strain evidence="2">MGC-MH-2018</strain>
    </source>
</reference>
<name>A0A8H7XVL4_PSICU</name>
<accession>A0A8H7XVL4</accession>
<proteinExistence type="predicted"/>
<comment type="caution">
    <text evidence="2">The sequence shown here is derived from an EMBL/GenBank/DDBJ whole genome shotgun (WGS) entry which is preliminary data.</text>
</comment>
<dbReference type="EMBL" id="JAFIQS010000006">
    <property type="protein sequence ID" value="KAG5168467.1"/>
    <property type="molecule type" value="Genomic_DNA"/>
</dbReference>
<organism evidence="2">
    <name type="scientific">Psilocybe cubensis</name>
    <name type="common">Psychedelic mushroom</name>
    <name type="synonym">Stropharia cubensis</name>
    <dbReference type="NCBI Taxonomy" id="181762"/>
    <lineage>
        <taxon>Eukaryota</taxon>
        <taxon>Fungi</taxon>
        <taxon>Dikarya</taxon>
        <taxon>Basidiomycota</taxon>
        <taxon>Agaricomycotina</taxon>
        <taxon>Agaricomycetes</taxon>
        <taxon>Agaricomycetidae</taxon>
        <taxon>Agaricales</taxon>
        <taxon>Agaricineae</taxon>
        <taxon>Strophariaceae</taxon>
        <taxon>Psilocybe</taxon>
    </lineage>
</organism>
<dbReference type="EMBL" id="JAFIQS010000006">
    <property type="protein sequence ID" value="KAG5168506.1"/>
    <property type="molecule type" value="Genomic_DNA"/>
</dbReference>